<dbReference type="EMBL" id="LIZX01000073">
    <property type="protein sequence ID" value="KPJ66733.1"/>
    <property type="molecule type" value="Genomic_DNA"/>
</dbReference>
<dbReference type="GO" id="GO:0009097">
    <property type="term" value="P:isoleucine biosynthetic process"/>
    <property type="evidence" value="ECO:0007669"/>
    <property type="project" value="UniProtKB-UniRule"/>
</dbReference>
<protein>
    <recommendedName>
        <fullName evidence="8">Acetolactate synthase small subunit</fullName>
        <shortName evidence="8">AHAS</shortName>
        <shortName evidence="8">ALS</shortName>
        <ecNumber evidence="8">2.2.1.6</ecNumber>
    </recommendedName>
    <alternativeName>
        <fullName evidence="8">Acetohydroxy-acid synthase small subunit</fullName>
    </alternativeName>
</protein>
<reference evidence="10 11" key="1">
    <citation type="journal article" date="2015" name="Microbiome">
        <title>Genomic resolution of linkages in carbon, nitrogen, and sulfur cycling among widespread estuary sediment bacteria.</title>
        <authorList>
            <person name="Baker B.J."/>
            <person name="Lazar C.S."/>
            <person name="Teske A.P."/>
            <person name="Dick G.J."/>
        </authorList>
    </citation>
    <scope>NUCLEOTIDE SEQUENCE [LARGE SCALE GENOMIC DNA]</scope>
    <source>
        <strain evidence="10">DG_54_3</strain>
    </source>
</reference>
<dbReference type="PANTHER" id="PTHR30239">
    <property type="entry name" value="ACETOLACTATE SYNTHASE SMALL SUBUNIT"/>
    <property type="match status" value="1"/>
</dbReference>
<dbReference type="InterPro" id="IPR004789">
    <property type="entry name" value="Acetalactate_synth_ssu"/>
</dbReference>
<keyword evidence="5 8" id="KW-0028">Amino-acid biosynthesis</keyword>
<comment type="caution">
    <text evidence="10">The sequence shown here is derived from an EMBL/GenBank/DDBJ whole genome shotgun (WGS) entry which is preliminary data.</text>
</comment>
<dbReference type="PATRIC" id="fig|1703775.3.peg.3123"/>
<dbReference type="InterPro" id="IPR054480">
    <property type="entry name" value="AHAS_small-like_ACT"/>
</dbReference>
<dbReference type="Gene3D" id="3.30.70.1150">
    <property type="entry name" value="ACT-like. Chain A, domain 2"/>
    <property type="match status" value="1"/>
</dbReference>
<accession>A0A0S7XW64</accession>
<dbReference type="InterPro" id="IPR019455">
    <property type="entry name" value="Acetolactate_synth_ssu_C"/>
</dbReference>
<comment type="catalytic activity">
    <reaction evidence="7 8">
        <text>2 pyruvate + H(+) = (2S)-2-acetolactate + CO2</text>
        <dbReference type="Rhea" id="RHEA:25249"/>
        <dbReference type="ChEBI" id="CHEBI:15361"/>
        <dbReference type="ChEBI" id="CHEBI:15378"/>
        <dbReference type="ChEBI" id="CHEBI:16526"/>
        <dbReference type="ChEBI" id="CHEBI:58476"/>
        <dbReference type="EC" id="2.2.1.6"/>
    </reaction>
</comment>
<comment type="function">
    <text evidence="8">Catalyzes the conversion of 2 pyruvate molecules into acetolactate in the first common step of the biosynthetic pathway of the branched-amino acids such as leucine, isoleucine, and valine.</text>
</comment>
<proteinExistence type="inferred from homology"/>
<evidence type="ECO:0000256" key="8">
    <source>
        <dbReference type="RuleBase" id="RU368092"/>
    </source>
</evidence>
<dbReference type="NCBIfam" id="NF008864">
    <property type="entry name" value="PRK11895.1"/>
    <property type="match status" value="1"/>
</dbReference>
<dbReference type="GO" id="GO:0009099">
    <property type="term" value="P:L-valine biosynthetic process"/>
    <property type="evidence" value="ECO:0007669"/>
    <property type="project" value="UniProtKB-UniRule"/>
</dbReference>
<comment type="similarity">
    <text evidence="3 8">Belongs to the acetolactate synthase small subunit family.</text>
</comment>
<dbReference type="InterPro" id="IPR002912">
    <property type="entry name" value="ACT_dom"/>
</dbReference>
<dbReference type="Proteomes" id="UP000051861">
    <property type="component" value="Unassembled WGS sequence"/>
</dbReference>
<gene>
    <name evidence="10" type="ORF">AMJ44_07940</name>
</gene>
<dbReference type="PROSITE" id="PS51671">
    <property type="entry name" value="ACT"/>
    <property type="match status" value="1"/>
</dbReference>
<evidence type="ECO:0000256" key="2">
    <source>
        <dbReference type="ARBA" id="ARBA00005025"/>
    </source>
</evidence>
<evidence type="ECO:0000256" key="3">
    <source>
        <dbReference type="ARBA" id="ARBA00006341"/>
    </source>
</evidence>
<sequence>MKHTISVIVENKPGVLHRVSGLFSRRGFNIESLAVGTTDNPEISRMTIVAEGDEQTLEQIIKQLYKQIDVLKVFDLPAEEAVERELALIKVHASEKTRGEITQIVDIFKARIIDVAQDSLTIEISAEKHKVEDMQKLLEKFGIQELVRTGKIALQRGPSTSSGQGGKE</sequence>
<dbReference type="PANTHER" id="PTHR30239:SF0">
    <property type="entry name" value="ACETOLACTATE SYNTHASE SMALL SUBUNIT 1, CHLOROPLASTIC"/>
    <property type="match status" value="1"/>
</dbReference>
<comment type="subunit">
    <text evidence="4 8">Dimer of large and small chains.</text>
</comment>
<dbReference type="Pfam" id="PF10369">
    <property type="entry name" value="ALS_ss_C"/>
    <property type="match status" value="1"/>
</dbReference>
<evidence type="ECO:0000256" key="4">
    <source>
        <dbReference type="ARBA" id="ARBA00011744"/>
    </source>
</evidence>
<comment type="pathway">
    <text evidence="1 8">Amino-acid biosynthesis; L-isoleucine biosynthesis; L-isoleucine from 2-oxobutanoate: step 1/4.</text>
</comment>
<dbReference type="GO" id="GO:1990610">
    <property type="term" value="F:acetolactate synthase regulator activity"/>
    <property type="evidence" value="ECO:0007669"/>
    <property type="project" value="UniProtKB-UniRule"/>
</dbReference>
<dbReference type="FunFam" id="3.30.70.1150:FF:000001">
    <property type="entry name" value="Acetolactate synthase small subunit"/>
    <property type="match status" value="1"/>
</dbReference>
<keyword evidence="8" id="KW-0808">Transferase</keyword>
<dbReference type="UniPathway" id="UPA00047">
    <property type="reaction ID" value="UER00055"/>
</dbReference>
<dbReference type="InterPro" id="IPR039557">
    <property type="entry name" value="AHAS_ACT"/>
</dbReference>
<name>A0A0S7XW64_UNCSA</name>
<dbReference type="EC" id="2.2.1.6" evidence="8"/>
<evidence type="ECO:0000256" key="5">
    <source>
        <dbReference type="ARBA" id="ARBA00022605"/>
    </source>
</evidence>
<evidence type="ECO:0000313" key="10">
    <source>
        <dbReference type="EMBL" id="KPJ66733.1"/>
    </source>
</evidence>
<evidence type="ECO:0000313" key="11">
    <source>
        <dbReference type="Proteomes" id="UP000051861"/>
    </source>
</evidence>
<dbReference type="GO" id="GO:0005829">
    <property type="term" value="C:cytosol"/>
    <property type="evidence" value="ECO:0007669"/>
    <property type="project" value="TreeGrafter"/>
</dbReference>
<feature type="domain" description="ACT" evidence="9">
    <location>
        <begin position="4"/>
        <end position="78"/>
    </location>
</feature>
<dbReference type="AlphaFoldDB" id="A0A0S7XW64"/>
<dbReference type="UniPathway" id="UPA00049">
    <property type="reaction ID" value="UER00059"/>
</dbReference>
<dbReference type="SUPFAM" id="SSF55021">
    <property type="entry name" value="ACT-like"/>
    <property type="match status" value="2"/>
</dbReference>
<dbReference type="GO" id="GO:0003984">
    <property type="term" value="F:acetolactate synthase activity"/>
    <property type="evidence" value="ECO:0007669"/>
    <property type="project" value="UniProtKB-UniRule"/>
</dbReference>
<dbReference type="CDD" id="cd04878">
    <property type="entry name" value="ACT_AHAS"/>
    <property type="match status" value="1"/>
</dbReference>
<keyword evidence="6 8" id="KW-0100">Branched-chain amino acid biosynthesis</keyword>
<dbReference type="FunFam" id="3.30.70.260:FF:000001">
    <property type="entry name" value="Acetolactate synthase, small subunit"/>
    <property type="match status" value="1"/>
</dbReference>
<evidence type="ECO:0000256" key="6">
    <source>
        <dbReference type="ARBA" id="ARBA00023304"/>
    </source>
</evidence>
<dbReference type="NCBIfam" id="TIGR00119">
    <property type="entry name" value="acolac_sm"/>
    <property type="match status" value="1"/>
</dbReference>
<evidence type="ECO:0000256" key="1">
    <source>
        <dbReference type="ARBA" id="ARBA00004974"/>
    </source>
</evidence>
<evidence type="ECO:0000259" key="9">
    <source>
        <dbReference type="PROSITE" id="PS51671"/>
    </source>
</evidence>
<comment type="pathway">
    <text evidence="2 8">Amino-acid biosynthesis; L-valine biosynthesis; L-valine from pyruvate: step 1/4.</text>
</comment>
<organism evidence="10 11">
    <name type="scientific">candidate division WOR-1 bacterium DG_54_3</name>
    <dbReference type="NCBI Taxonomy" id="1703775"/>
    <lineage>
        <taxon>Bacteria</taxon>
        <taxon>Bacillati</taxon>
        <taxon>Saganbacteria</taxon>
    </lineage>
</organism>
<dbReference type="Pfam" id="PF22629">
    <property type="entry name" value="ACT_AHAS_ss"/>
    <property type="match status" value="1"/>
</dbReference>
<dbReference type="Gene3D" id="3.30.70.260">
    <property type="match status" value="1"/>
</dbReference>
<dbReference type="InterPro" id="IPR027271">
    <property type="entry name" value="Acetolactate_synth/TF_NikR_C"/>
</dbReference>
<evidence type="ECO:0000256" key="7">
    <source>
        <dbReference type="ARBA" id="ARBA00048670"/>
    </source>
</evidence>
<dbReference type="InterPro" id="IPR045865">
    <property type="entry name" value="ACT-like_dom_sf"/>
</dbReference>